<proteinExistence type="predicted"/>
<dbReference type="EMBL" id="MK419955">
    <property type="protein sequence ID" value="QEI03560.1"/>
    <property type="molecule type" value="Genomic_DNA"/>
</dbReference>
<reference evidence="1 2" key="1">
    <citation type="submission" date="2019-01" db="EMBL/GenBank/DDBJ databases">
        <title>The Spodoptera cosmioides nucleopolyhedrovirus (SpcoNPV) is a novel virus isolated from the polyphagous black armyworm, Spodoptera cosmioides (Walker) (Lepidoptera: Noctuidae).</title>
        <authorList>
            <person name="Santos E.R."/>
            <person name="Oliveira L.B."/>
            <person name="Silva L.A."/>
            <person name="Sosa-Gomez D.R."/>
            <person name="Ribeiro B.M."/>
            <person name="Ardisson-Araujo D.M.P."/>
        </authorList>
    </citation>
    <scope>NUCLEOTIDE SEQUENCE [LARGE SCALE GENOMIC DNA]</scope>
    <source>
        <strain evidence="1">VPN72</strain>
    </source>
</reference>
<evidence type="ECO:0000313" key="2">
    <source>
        <dbReference type="Proteomes" id="UP001223634"/>
    </source>
</evidence>
<sequence length="70" mass="7734">MVMIMITRTSLNGIHEAVVLEGELKDCTAALIAPPNNSIGHRRRLIYKGLVLEAVILRHNGPHIDLIPID</sequence>
<keyword evidence="2" id="KW-1185">Reference proteome</keyword>
<organism evidence="1 2">
    <name type="scientific">Spodoptera cosmioides nucleopolyhedrovirus</name>
    <dbReference type="NCBI Taxonomy" id="2605774"/>
    <lineage>
        <taxon>Viruses</taxon>
        <taxon>Viruses incertae sedis</taxon>
        <taxon>Naldaviricetes</taxon>
        <taxon>Lefavirales</taxon>
        <taxon>Baculoviridae</taxon>
        <taxon>Alphabaculovirus</taxon>
        <taxon>Alphabaculovirus spocosmioidis</taxon>
    </lineage>
</organism>
<dbReference type="Proteomes" id="UP001223634">
    <property type="component" value="Segment"/>
</dbReference>
<name>A0A6B7KGT2_9ABAC</name>
<accession>A0A6B7KGT2</accession>
<protein>
    <submittedName>
        <fullName evidence="1">Uncharacterized protein</fullName>
    </submittedName>
</protein>
<evidence type="ECO:0000313" key="1">
    <source>
        <dbReference type="EMBL" id="QEI03560.1"/>
    </source>
</evidence>